<dbReference type="EMBL" id="CP015350">
    <property type="protein sequence ID" value="ANS48490.1"/>
    <property type="molecule type" value="Genomic_DNA"/>
</dbReference>
<organism evidence="1 2">
    <name type="scientific">Bacillus thuringiensis</name>
    <dbReference type="NCBI Taxonomy" id="1428"/>
    <lineage>
        <taxon>Bacteria</taxon>
        <taxon>Bacillati</taxon>
        <taxon>Bacillota</taxon>
        <taxon>Bacilli</taxon>
        <taxon>Bacillales</taxon>
        <taxon>Bacillaceae</taxon>
        <taxon>Bacillus</taxon>
        <taxon>Bacillus cereus group</taxon>
    </lineage>
</organism>
<evidence type="ECO:0008006" key="3">
    <source>
        <dbReference type="Google" id="ProtNLM"/>
    </source>
</evidence>
<sequence length="293" mass="34623">MRREGLNKEMNTVINNIIPSFLKLWESDDLELELLNRYFTSHSEIFEEYFKYHCPKTKEHLSNAIKQYPAKIEDIRIIAESLPIIIQEVTNEYRNKYNFDVNMKFHLFVGGFGSNAFVEREIIGDIFFAAEKLSPDLNHLRVIAAHEIGHIYHNVMLQNTGMDWTRAEWTDASVSLYREGVATYLSKKIVKDLNESVYYSYNSDGDPWLQYYKENEEKIKKRFLQDYVEGWTDEKEKEWFRLSGGSYFGYNRLGYFLGTAFVTYFVQAFGENEALTFWNKHNLKSSVMGWLSK</sequence>
<dbReference type="Proteomes" id="UP000092743">
    <property type="component" value="Chromosome"/>
</dbReference>
<name>A0A9W3SDA6_BACTU</name>
<protein>
    <recommendedName>
        <fullName evidence="3">Aminopeptidase</fullName>
    </recommendedName>
</protein>
<dbReference type="AlphaFoldDB" id="A0A9W3SDA6"/>
<evidence type="ECO:0000313" key="1">
    <source>
        <dbReference type="EMBL" id="ANS48490.1"/>
    </source>
</evidence>
<proteinExistence type="predicted"/>
<gene>
    <name evidence="1" type="ORF">BT246_31280</name>
</gene>
<accession>A0A9W3SDA6</accession>
<evidence type="ECO:0000313" key="2">
    <source>
        <dbReference type="Proteomes" id="UP000092743"/>
    </source>
</evidence>
<dbReference type="SUPFAM" id="SSF55486">
    <property type="entry name" value="Metalloproteases ('zincins'), catalytic domain"/>
    <property type="match status" value="1"/>
</dbReference>
<reference evidence="1 2" key="1">
    <citation type="submission" date="2016-04" db="EMBL/GenBank/DDBJ databases">
        <title>High quality genome of the nematocidal Bacillus thuringiensis MYBT18246.</title>
        <authorList>
            <person name="Hollensteiner J."/>
            <person name="Poehlein A."/>
            <person name="Sproeer C."/>
            <person name="Bunk B."/>
            <person name="Rosenstiel P."/>
            <person name="Schulenburg H."/>
            <person name="Liesegang H."/>
        </authorList>
    </citation>
    <scope>NUCLEOTIDE SEQUENCE [LARGE SCALE GENOMIC DNA]</scope>
    <source>
        <strain evidence="1 2">MYBT18246</strain>
    </source>
</reference>